<dbReference type="Proteomes" id="UP000245946">
    <property type="component" value="Unassembled WGS sequence"/>
</dbReference>
<dbReference type="GO" id="GO:0005965">
    <property type="term" value="C:protein farnesyltransferase complex"/>
    <property type="evidence" value="ECO:0007669"/>
    <property type="project" value="UniProtKB-UniRule"/>
</dbReference>
<dbReference type="PANTHER" id="PTHR11774:SF6">
    <property type="entry name" value="PROTEIN FARNESYLTRANSFERASE SUBUNIT BETA"/>
    <property type="match status" value="1"/>
</dbReference>
<dbReference type="InterPro" id="IPR001330">
    <property type="entry name" value="Prenyltrans"/>
</dbReference>
<sequence length="506" mass="54372">MSTLHQPAHFLPLDDYASSTSAAQVPVERELASLGAAYRASSSSAPGAAPELQRAAHLAFLARALHPLPASHVAFDSTRPWLVYWAAHASYLLAAPLHARLQARAAETLLKCQATLGGFGGAHGQTGHLMATYAAVMAFAYVGDRHSWEAIDRPAMYAFLLSLKLPDGSFTVHVGGEVDVRATYCVVCVSLLLGIATPHLLEGCDEFIASCQTYEGGLCAASQPSYSAHATLDRSAPRPALGEAHGGYTFCAVASHLALSLLPLPPCSSSAPQLDEAALLRWATSQQGAASELGGFRGRTNKLVDGCYGWFAGAGMFACLQALLQRRAAWWKSEEEEEEKAQSAAEDEEWIDDPLSFSPSDAFLFDRLALQEYVLLAAQDASGGGGGGGLRDKPGARCDAYHTCYNLSGMSLAQHRLRVDAASRRALEDMWKSQQQQQQGDEEAEEEEADAWRKACYVSCLAWSAEAAHKAVVGEAERNELVPTHPVFNVAFPKLKEMLDWAYGQA</sequence>
<evidence type="ECO:0000256" key="7">
    <source>
        <dbReference type="ARBA" id="ARBA00022737"/>
    </source>
</evidence>
<comment type="function">
    <text evidence="9">Catalyzes the transfer of a farnesyl moiety from farnesyl diphosphate to a cysteine at the fourth position from the C-terminus of several proteins. The beta subunit is responsible for peptide-binding.</text>
</comment>
<evidence type="ECO:0000256" key="2">
    <source>
        <dbReference type="ARBA" id="ARBA00012702"/>
    </source>
</evidence>
<keyword evidence="12" id="KW-1185">Reference proteome</keyword>
<keyword evidence="6 9" id="KW-0479">Metal-binding</keyword>
<dbReference type="Pfam" id="PF00432">
    <property type="entry name" value="Prenyltrans"/>
    <property type="match status" value="1"/>
</dbReference>
<evidence type="ECO:0000256" key="8">
    <source>
        <dbReference type="ARBA" id="ARBA00022833"/>
    </source>
</evidence>
<dbReference type="GO" id="GO:0004660">
    <property type="term" value="F:protein farnesyltransferase activity"/>
    <property type="evidence" value="ECO:0007669"/>
    <property type="project" value="UniProtKB-UniRule"/>
</dbReference>
<dbReference type="InterPro" id="IPR026872">
    <property type="entry name" value="FTB"/>
</dbReference>
<dbReference type="PANTHER" id="PTHR11774">
    <property type="entry name" value="GERANYLGERANYL TRANSFERASE TYPE BETA SUBUNIT"/>
    <property type="match status" value="1"/>
</dbReference>
<dbReference type="GO" id="GO:0097354">
    <property type="term" value="P:prenylation"/>
    <property type="evidence" value="ECO:0007669"/>
    <property type="project" value="UniProtKB-UniRule"/>
</dbReference>
<comment type="subunit">
    <text evidence="9">Heterodimer of an alpha and a beta subunit.</text>
</comment>
<keyword evidence="8 9" id="KW-0862">Zinc</keyword>
<dbReference type="CDD" id="cd02893">
    <property type="entry name" value="FTase"/>
    <property type="match status" value="1"/>
</dbReference>
<organism evidence="11 12">
    <name type="scientific">Tilletiopsis washingtonensis</name>
    <dbReference type="NCBI Taxonomy" id="58919"/>
    <lineage>
        <taxon>Eukaryota</taxon>
        <taxon>Fungi</taxon>
        <taxon>Dikarya</taxon>
        <taxon>Basidiomycota</taxon>
        <taxon>Ustilaginomycotina</taxon>
        <taxon>Exobasidiomycetes</taxon>
        <taxon>Entylomatales</taxon>
        <taxon>Entylomatales incertae sedis</taxon>
        <taxon>Tilletiopsis</taxon>
    </lineage>
</organism>
<dbReference type="SUPFAM" id="SSF48239">
    <property type="entry name" value="Terpenoid cyclases/Protein prenyltransferases"/>
    <property type="match status" value="1"/>
</dbReference>
<comment type="similarity">
    <text evidence="1 9">Belongs to the protein prenyltransferase subunit beta family.</text>
</comment>
<accession>A0A316ZAK0</accession>
<evidence type="ECO:0000256" key="6">
    <source>
        <dbReference type="ARBA" id="ARBA00022723"/>
    </source>
</evidence>
<evidence type="ECO:0000256" key="9">
    <source>
        <dbReference type="RuleBase" id="RU365056"/>
    </source>
</evidence>
<gene>
    <name evidence="11" type="ORF">FA09DRAFT_329226</name>
</gene>
<keyword evidence="5 9" id="KW-0808">Transferase</keyword>
<dbReference type="OrthoDB" id="10261146at2759"/>
<evidence type="ECO:0000256" key="3">
    <source>
        <dbReference type="ARBA" id="ARBA00015798"/>
    </source>
</evidence>
<dbReference type="GeneID" id="37269631"/>
<keyword evidence="4 9" id="KW-0637">Prenyltransferase</keyword>
<evidence type="ECO:0000313" key="12">
    <source>
        <dbReference type="Proteomes" id="UP000245946"/>
    </source>
</evidence>
<dbReference type="InterPro" id="IPR008930">
    <property type="entry name" value="Terpenoid_cyclase/PrenylTrfase"/>
</dbReference>
<evidence type="ECO:0000259" key="10">
    <source>
        <dbReference type="Pfam" id="PF00432"/>
    </source>
</evidence>
<dbReference type="Gene3D" id="1.50.10.20">
    <property type="match status" value="1"/>
</dbReference>
<evidence type="ECO:0000256" key="1">
    <source>
        <dbReference type="ARBA" id="ARBA00010497"/>
    </source>
</evidence>
<dbReference type="RefSeq" id="XP_025598999.1">
    <property type="nucleotide sequence ID" value="XM_025742087.1"/>
</dbReference>
<comment type="cofactor">
    <cofactor evidence="9">
        <name>Zn(2+)</name>
        <dbReference type="ChEBI" id="CHEBI:29105"/>
    </cofactor>
    <text evidence="9">Binds 1 zinc ion per subunit.</text>
</comment>
<comment type="catalytic activity">
    <reaction evidence="9">
        <text>L-cysteinyl-[protein] + (2E,6E)-farnesyl diphosphate = S-(2E,6E)-farnesyl-L-cysteinyl-[protein] + diphosphate</text>
        <dbReference type="Rhea" id="RHEA:13345"/>
        <dbReference type="Rhea" id="RHEA-COMP:10131"/>
        <dbReference type="Rhea" id="RHEA-COMP:11535"/>
        <dbReference type="ChEBI" id="CHEBI:29950"/>
        <dbReference type="ChEBI" id="CHEBI:33019"/>
        <dbReference type="ChEBI" id="CHEBI:86019"/>
        <dbReference type="ChEBI" id="CHEBI:175763"/>
    </reaction>
</comment>
<name>A0A316ZAK0_9BASI</name>
<reference evidence="11 12" key="1">
    <citation type="journal article" date="2018" name="Mol. Biol. Evol.">
        <title>Broad Genomic Sampling Reveals a Smut Pathogenic Ancestry of the Fungal Clade Ustilaginomycotina.</title>
        <authorList>
            <person name="Kijpornyongpan T."/>
            <person name="Mondo S.J."/>
            <person name="Barry K."/>
            <person name="Sandor L."/>
            <person name="Lee J."/>
            <person name="Lipzen A."/>
            <person name="Pangilinan J."/>
            <person name="LaButti K."/>
            <person name="Hainaut M."/>
            <person name="Henrissat B."/>
            <person name="Grigoriev I.V."/>
            <person name="Spatafora J.W."/>
            <person name="Aime M.C."/>
        </authorList>
    </citation>
    <scope>NUCLEOTIDE SEQUENCE [LARGE SCALE GENOMIC DNA]</scope>
    <source>
        <strain evidence="11 12">MCA 4186</strain>
    </source>
</reference>
<evidence type="ECO:0000256" key="5">
    <source>
        <dbReference type="ARBA" id="ARBA00022679"/>
    </source>
</evidence>
<proteinExistence type="inferred from homology"/>
<protein>
    <recommendedName>
        <fullName evidence="3 9">Protein farnesyltransferase subunit beta</fullName>
        <shortName evidence="9">FTase-beta</shortName>
        <ecNumber evidence="2 9">2.5.1.58</ecNumber>
    </recommendedName>
</protein>
<dbReference type="InterPro" id="IPR045089">
    <property type="entry name" value="PGGT1B-like"/>
</dbReference>
<dbReference type="EC" id="2.5.1.58" evidence="2 9"/>
<feature type="domain" description="Prenyltransferase alpha-alpha toroid" evidence="10">
    <location>
        <begin position="52"/>
        <end position="490"/>
    </location>
</feature>
<dbReference type="AlphaFoldDB" id="A0A316ZAK0"/>
<dbReference type="GO" id="GO:0008270">
    <property type="term" value="F:zinc ion binding"/>
    <property type="evidence" value="ECO:0007669"/>
    <property type="project" value="UniProtKB-UniRule"/>
</dbReference>
<keyword evidence="7" id="KW-0677">Repeat</keyword>
<dbReference type="EMBL" id="KZ819290">
    <property type="protein sequence ID" value="PWN98720.1"/>
    <property type="molecule type" value="Genomic_DNA"/>
</dbReference>
<dbReference type="STRING" id="58919.A0A316ZAK0"/>
<evidence type="ECO:0000313" key="11">
    <source>
        <dbReference type="EMBL" id="PWN98720.1"/>
    </source>
</evidence>
<evidence type="ECO:0000256" key="4">
    <source>
        <dbReference type="ARBA" id="ARBA00022602"/>
    </source>
</evidence>